<evidence type="ECO:0000313" key="1">
    <source>
        <dbReference type="EMBL" id="EFM02327.1"/>
    </source>
</evidence>
<dbReference type="RefSeq" id="WP_006948490.1">
    <property type="nucleotide sequence ID" value="NZ_BAJI01000008.1"/>
</dbReference>
<dbReference type="EMBL" id="AEEI01000025">
    <property type="protein sequence ID" value="EFM02327.1"/>
    <property type="molecule type" value="Genomic_DNA"/>
</dbReference>
<dbReference type="Proteomes" id="UP000004394">
    <property type="component" value="Unassembled WGS sequence"/>
</dbReference>
<accession>E0NR99</accession>
<dbReference type="BioCyc" id="PMAR862515-HMP:GMOO-713-MONOMER"/>
<keyword evidence="2" id="KW-1185">Reference proteome</keyword>
<organism evidence="1 2">
    <name type="scientific">Hoylesella marshii DSM 16973 = JCM 13450</name>
    <dbReference type="NCBI Taxonomy" id="862515"/>
    <lineage>
        <taxon>Bacteria</taxon>
        <taxon>Pseudomonadati</taxon>
        <taxon>Bacteroidota</taxon>
        <taxon>Bacteroidia</taxon>
        <taxon>Bacteroidales</taxon>
        <taxon>Prevotellaceae</taxon>
        <taxon>Hoylesella</taxon>
    </lineage>
</organism>
<proteinExistence type="predicted"/>
<reference evidence="1" key="1">
    <citation type="submission" date="2010-07" db="EMBL/GenBank/DDBJ databases">
        <authorList>
            <person name="Muzny D."/>
            <person name="Qin X."/>
            <person name="Deng J."/>
            <person name="Jiang H."/>
            <person name="Liu Y."/>
            <person name="Qu J."/>
            <person name="Song X.-Z."/>
            <person name="Zhang L."/>
            <person name="Thornton R."/>
            <person name="Coyle M."/>
            <person name="Francisco L."/>
            <person name="Jackson L."/>
            <person name="Javaid M."/>
            <person name="Korchina V."/>
            <person name="Kovar C."/>
            <person name="Mata R."/>
            <person name="Mathew T."/>
            <person name="Ngo R."/>
            <person name="Nguyen L."/>
            <person name="Nguyen N."/>
            <person name="Okwuonu G."/>
            <person name="Ongeri F."/>
            <person name="Pham C."/>
            <person name="Simmons D."/>
            <person name="Wilczek-Boney K."/>
            <person name="Hale W."/>
            <person name="Jakkamsetti A."/>
            <person name="Pham P."/>
            <person name="Ruth R."/>
            <person name="San Lucas F."/>
            <person name="Warren J."/>
            <person name="Zhang J."/>
            <person name="Zhao Z."/>
            <person name="Zhou C."/>
            <person name="Zhu D."/>
            <person name="Lee S."/>
            <person name="Bess C."/>
            <person name="Blankenburg K."/>
            <person name="Forbes L."/>
            <person name="Fu Q."/>
            <person name="Gubbala S."/>
            <person name="Hirani K."/>
            <person name="Jayaseelan J.C."/>
            <person name="Lara F."/>
            <person name="Munidasa M."/>
            <person name="Palculict T."/>
            <person name="Patil S."/>
            <person name="Pu L.-L."/>
            <person name="Saada N."/>
            <person name="Tang L."/>
            <person name="Weissenberger G."/>
            <person name="Zhu Y."/>
            <person name="Hemphill L."/>
            <person name="Shang Y."/>
            <person name="Youmans B."/>
            <person name="Ayvaz T."/>
            <person name="Ross M."/>
            <person name="Santibanez J."/>
            <person name="Aqrawi P."/>
            <person name="Gross S."/>
            <person name="Joshi V."/>
            <person name="Fowler G."/>
            <person name="Nazareth L."/>
            <person name="Reid J."/>
            <person name="Worley K."/>
            <person name="Petrosino J."/>
            <person name="Highlander S."/>
            <person name="Gibbs R."/>
        </authorList>
    </citation>
    <scope>NUCLEOTIDE SEQUENCE [LARGE SCALE GENOMIC DNA]</scope>
    <source>
        <strain evidence="1">DSM 16973</strain>
    </source>
</reference>
<name>E0NR99_9BACT</name>
<gene>
    <name evidence="1" type="ORF">HMPREF0658_0700</name>
</gene>
<protein>
    <submittedName>
        <fullName evidence="1">Uncharacterized protein</fullName>
    </submittedName>
</protein>
<sequence>MYKIQANASGTRTIDISEDHLQTIKKYALFKNLIDSNGIIDESVLDKLRFNVRSILESDAGKDKALLDLCLDVIYNNNMKALGLHNLALLFIKWNGEEETAEEPEQRQE</sequence>
<dbReference type="HOGENOM" id="CLU_2191766_0_0_10"/>
<comment type="caution">
    <text evidence="1">The sequence shown here is derived from an EMBL/GenBank/DDBJ whole genome shotgun (WGS) entry which is preliminary data.</text>
</comment>
<evidence type="ECO:0000313" key="2">
    <source>
        <dbReference type="Proteomes" id="UP000004394"/>
    </source>
</evidence>
<dbReference type="OrthoDB" id="1037215at2"/>
<dbReference type="STRING" id="862515.HMPREF0658_0700"/>
<dbReference type="AlphaFoldDB" id="E0NR99"/>
<dbReference type="eggNOG" id="ENOG50331YF">
    <property type="taxonomic scope" value="Bacteria"/>
</dbReference>